<dbReference type="InterPro" id="IPR050090">
    <property type="entry name" value="Tyrosine_recombinase_XerCD"/>
</dbReference>
<gene>
    <name evidence="4" type="primary">xerD_2</name>
    <name evidence="4" type="ORF">NCTC10376_01805</name>
</gene>
<accession>A0A379F9C6</accession>
<evidence type="ECO:0000256" key="1">
    <source>
        <dbReference type="ARBA" id="ARBA00022908"/>
    </source>
</evidence>
<dbReference type="InterPro" id="IPR011010">
    <property type="entry name" value="DNA_brk_join_enz"/>
</dbReference>
<dbReference type="Proteomes" id="UP000254331">
    <property type="component" value="Unassembled WGS sequence"/>
</dbReference>
<dbReference type="EMBL" id="UGTW01000001">
    <property type="protein sequence ID" value="SUC15923.1"/>
    <property type="molecule type" value="Genomic_DNA"/>
</dbReference>
<dbReference type="InterPro" id="IPR013762">
    <property type="entry name" value="Integrase-like_cat_sf"/>
</dbReference>
<protein>
    <submittedName>
        <fullName evidence="4">Phage integrase</fullName>
    </submittedName>
</protein>
<dbReference type="AlphaFoldDB" id="A0A379F9C6"/>
<dbReference type="SUPFAM" id="SSF56349">
    <property type="entry name" value="DNA breaking-rejoining enzymes"/>
    <property type="match status" value="1"/>
</dbReference>
<dbReference type="RefSeq" id="WP_115370560.1">
    <property type="nucleotide sequence ID" value="NZ_UGTW01000001.1"/>
</dbReference>
<dbReference type="PROSITE" id="PS51898">
    <property type="entry name" value="TYR_RECOMBINASE"/>
    <property type="match status" value="1"/>
</dbReference>
<evidence type="ECO:0000259" key="3">
    <source>
        <dbReference type="PROSITE" id="PS51898"/>
    </source>
</evidence>
<keyword evidence="2" id="KW-0233">DNA recombination</keyword>
<dbReference type="InterPro" id="IPR057084">
    <property type="entry name" value="Int_N"/>
</dbReference>
<dbReference type="InterPro" id="IPR002104">
    <property type="entry name" value="Integrase_catalytic"/>
</dbReference>
<dbReference type="CDD" id="cd00796">
    <property type="entry name" value="INT_Rci_Hp1_C"/>
    <property type="match status" value="1"/>
</dbReference>
<dbReference type="PANTHER" id="PTHR30349:SF93">
    <property type="entry name" value="FELS-2 PROPHAGE PROTEIN"/>
    <property type="match status" value="1"/>
</dbReference>
<dbReference type="Gene3D" id="1.10.443.10">
    <property type="entry name" value="Intergrase catalytic core"/>
    <property type="match status" value="1"/>
</dbReference>
<dbReference type="GO" id="GO:0006310">
    <property type="term" value="P:DNA recombination"/>
    <property type="evidence" value="ECO:0007669"/>
    <property type="project" value="UniProtKB-KW"/>
</dbReference>
<dbReference type="Pfam" id="PF24624">
    <property type="entry name" value="Int_N"/>
    <property type="match status" value="1"/>
</dbReference>
<feature type="domain" description="Tyr recombinase" evidence="3">
    <location>
        <begin position="160"/>
        <end position="316"/>
    </location>
</feature>
<evidence type="ECO:0000313" key="4">
    <source>
        <dbReference type="EMBL" id="SUC15923.1"/>
    </source>
</evidence>
<organism evidence="4 5">
    <name type="scientific">Proteus vulgaris</name>
    <dbReference type="NCBI Taxonomy" id="585"/>
    <lineage>
        <taxon>Bacteria</taxon>
        <taxon>Pseudomonadati</taxon>
        <taxon>Pseudomonadota</taxon>
        <taxon>Gammaproteobacteria</taxon>
        <taxon>Enterobacterales</taxon>
        <taxon>Morganellaceae</taxon>
        <taxon>Proteus</taxon>
    </lineage>
</organism>
<evidence type="ECO:0000313" key="5">
    <source>
        <dbReference type="Proteomes" id="UP000254331"/>
    </source>
</evidence>
<dbReference type="PANTHER" id="PTHR30349">
    <property type="entry name" value="PHAGE INTEGRASE-RELATED"/>
    <property type="match status" value="1"/>
</dbReference>
<proteinExistence type="predicted"/>
<evidence type="ECO:0000256" key="2">
    <source>
        <dbReference type="ARBA" id="ARBA00023172"/>
    </source>
</evidence>
<sequence length="326" mass="37087">MAIKKLNDGRYEVDIRPNGKDGQRVRRIFDRKIEATNFEKYTIVNAKKFSSDKVQSGRIRLSELLDKWWLYHGQTLKNGSIEKRHLIKTVNALGDPTMNQLDKHALLEHRGMRLFDGVSPSTINRDMYRLSGMISALKKLEIYKGDNPLRGLPPLKEKPPELTFLSDDEISHLLNSLSGDYRRIALLCLSTGARWGEAEMLDSKHVHQGRVTFAYTKNGKKRIIPISDSLEKEIKTRKTGKLFHVDYGTFRKKLKIVKPDLPDGQATHVLRHTFASHFVMNGGNIVALKEILGHASINQTMAYAHLAPDYLQLAIKLNPLKGDIKV</sequence>
<name>A0A379F9C6_PROVU</name>
<dbReference type="Pfam" id="PF00589">
    <property type="entry name" value="Phage_integrase"/>
    <property type="match status" value="1"/>
</dbReference>
<reference evidence="4 5" key="1">
    <citation type="submission" date="2018-06" db="EMBL/GenBank/DDBJ databases">
        <authorList>
            <consortium name="Pathogen Informatics"/>
            <person name="Doyle S."/>
        </authorList>
    </citation>
    <scope>NUCLEOTIDE SEQUENCE [LARGE SCALE GENOMIC DNA]</scope>
    <source>
        <strain evidence="4 5">NCTC10376</strain>
    </source>
</reference>
<dbReference type="GO" id="GO:0015074">
    <property type="term" value="P:DNA integration"/>
    <property type="evidence" value="ECO:0007669"/>
    <property type="project" value="UniProtKB-KW"/>
</dbReference>
<dbReference type="GO" id="GO:0003677">
    <property type="term" value="F:DNA binding"/>
    <property type="evidence" value="ECO:0007669"/>
    <property type="project" value="InterPro"/>
</dbReference>
<keyword evidence="1" id="KW-0229">DNA integration</keyword>